<feature type="transmembrane region" description="Helical" evidence="5">
    <location>
        <begin position="12"/>
        <end position="39"/>
    </location>
</feature>
<feature type="transmembrane region" description="Helical" evidence="5">
    <location>
        <begin position="373"/>
        <end position="393"/>
    </location>
</feature>
<dbReference type="InterPro" id="IPR001807">
    <property type="entry name" value="ClC"/>
</dbReference>
<comment type="subcellular location">
    <subcellularLocation>
        <location evidence="1">Membrane</location>
        <topology evidence="1">Multi-pass membrane protein</topology>
    </subcellularLocation>
</comment>
<dbReference type="Gene3D" id="1.10.3080.10">
    <property type="entry name" value="Clc chloride channel"/>
    <property type="match status" value="1"/>
</dbReference>
<sequence>MNYWKRVRNQLIFIGLAVPLGIAAGSIAALFGRVLLYIGNIRDEYVYFLLPFLGAIGVLILWSYQKFGGRSSKGMTLLFEAGHGSKEAIPLRLVPFVIMGTWLTHLFGGSAGREGVAVQIGGTLGHSLGRRLSIENGEKILLITGMAAGFSGLFRTPLAATFFALEVLTVGVLEYKALLPALTAAFTASYISGVLGLEKFSHTLAKGFPFSPSLLFKLLLLGVLFGIIGWLFSYLLHRIKRFFSEKGKNPLLRILIAGTAIGLLSLLCFQGRYSGLGTNLISMSLNEGVYSWDFALKFLFTILTLSVGFQGGEVTPLFSIGATLGAFLASLLGLPVAFTAALGYAAVFGSASNTLFAPILIGMEVFGPELLPYFIAVCGLSYACNGNLSIYPLQKKKIKKEKSEAI</sequence>
<evidence type="ECO:0000256" key="4">
    <source>
        <dbReference type="ARBA" id="ARBA00023136"/>
    </source>
</evidence>
<keyword evidence="2 5" id="KW-0812">Transmembrane</keyword>
<dbReference type="InterPro" id="IPR050368">
    <property type="entry name" value="ClC-type_chloride_channel"/>
</dbReference>
<keyword evidence="3 5" id="KW-1133">Transmembrane helix</keyword>
<dbReference type="Pfam" id="PF00654">
    <property type="entry name" value="Voltage_CLC"/>
    <property type="match status" value="1"/>
</dbReference>
<reference evidence="6 7" key="1">
    <citation type="submission" date="2019-03" db="EMBL/GenBank/DDBJ databases">
        <title>Genomic Encyclopedia of Type Strains, Phase IV (KMG-IV): sequencing the most valuable type-strain genomes for metagenomic binning, comparative biology and taxonomic classification.</title>
        <authorList>
            <person name="Goeker M."/>
        </authorList>
    </citation>
    <scope>NUCLEOTIDE SEQUENCE [LARGE SCALE GENOMIC DNA]</scope>
    <source>
        <strain evidence="6 7">DSM 100556</strain>
    </source>
</reference>
<dbReference type="SUPFAM" id="SSF81340">
    <property type="entry name" value="Clc chloride channel"/>
    <property type="match status" value="1"/>
</dbReference>
<proteinExistence type="predicted"/>
<dbReference type="EMBL" id="SLUO01000007">
    <property type="protein sequence ID" value="TCL58058.1"/>
    <property type="molecule type" value="Genomic_DNA"/>
</dbReference>
<feature type="transmembrane region" description="Helical" evidence="5">
    <location>
        <begin position="140"/>
        <end position="165"/>
    </location>
</feature>
<accession>A0A4R1QYM0</accession>
<dbReference type="GO" id="GO:0016020">
    <property type="term" value="C:membrane"/>
    <property type="evidence" value="ECO:0007669"/>
    <property type="project" value="UniProtKB-SubCell"/>
</dbReference>
<dbReference type="PANTHER" id="PTHR43427">
    <property type="entry name" value="CHLORIDE CHANNEL PROTEIN CLC-E"/>
    <property type="match status" value="1"/>
</dbReference>
<organism evidence="6 7">
    <name type="scientific">Kineothrix alysoides</name>
    <dbReference type="NCBI Taxonomy" id="1469948"/>
    <lineage>
        <taxon>Bacteria</taxon>
        <taxon>Bacillati</taxon>
        <taxon>Bacillota</taxon>
        <taxon>Clostridia</taxon>
        <taxon>Lachnospirales</taxon>
        <taxon>Lachnospiraceae</taxon>
        <taxon>Kineothrix</taxon>
    </lineage>
</organism>
<keyword evidence="7" id="KW-1185">Reference proteome</keyword>
<dbReference type="InterPro" id="IPR014743">
    <property type="entry name" value="Cl-channel_core"/>
</dbReference>
<evidence type="ECO:0000313" key="7">
    <source>
        <dbReference type="Proteomes" id="UP000295718"/>
    </source>
</evidence>
<dbReference type="RefSeq" id="WP_031390979.1">
    <property type="nucleotide sequence ID" value="NZ_JPNB01000002.1"/>
</dbReference>
<dbReference type="AlphaFoldDB" id="A0A4R1QYM0"/>
<dbReference type="GO" id="GO:0015108">
    <property type="term" value="F:chloride transmembrane transporter activity"/>
    <property type="evidence" value="ECO:0007669"/>
    <property type="project" value="InterPro"/>
</dbReference>
<dbReference type="Proteomes" id="UP000295718">
    <property type="component" value="Unassembled WGS sequence"/>
</dbReference>
<dbReference type="OrthoDB" id="9767361at2"/>
<feature type="transmembrane region" description="Helical" evidence="5">
    <location>
        <begin position="218"/>
        <end position="239"/>
    </location>
</feature>
<keyword evidence="4 5" id="KW-0472">Membrane</keyword>
<feature type="transmembrane region" description="Helical" evidence="5">
    <location>
        <begin position="45"/>
        <end position="64"/>
    </location>
</feature>
<evidence type="ECO:0000256" key="3">
    <source>
        <dbReference type="ARBA" id="ARBA00022989"/>
    </source>
</evidence>
<gene>
    <name evidence="6" type="ORF">EDD76_107173</name>
</gene>
<name>A0A4R1QYM0_9FIRM</name>
<evidence type="ECO:0000256" key="5">
    <source>
        <dbReference type="SAM" id="Phobius"/>
    </source>
</evidence>
<protein>
    <submittedName>
        <fullName evidence="6">H+/Cl-antiporter ClcA</fullName>
    </submittedName>
</protein>
<evidence type="ECO:0000256" key="1">
    <source>
        <dbReference type="ARBA" id="ARBA00004141"/>
    </source>
</evidence>
<feature type="transmembrane region" description="Helical" evidence="5">
    <location>
        <begin position="290"/>
        <end position="309"/>
    </location>
</feature>
<feature type="transmembrane region" description="Helical" evidence="5">
    <location>
        <begin position="251"/>
        <end position="269"/>
    </location>
</feature>
<evidence type="ECO:0000256" key="2">
    <source>
        <dbReference type="ARBA" id="ARBA00022692"/>
    </source>
</evidence>
<comment type="caution">
    <text evidence="6">The sequence shown here is derived from an EMBL/GenBank/DDBJ whole genome shotgun (WGS) entry which is preliminary data.</text>
</comment>
<evidence type="ECO:0000313" key="6">
    <source>
        <dbReference type="EMBL" id="TCL58058.1"/>
    </source>
</evidence>
<dbReference type="STRING" id="1469948.GCA_000732725_02294"/>
<dbReference type="PANTHER" id="PTHR43427:SF12">
    <property type="entry name" value="CHLORIDE TRANSPORTER"/>
    <property type="match status" value="1"/>
</dbReference>